<comment type="pathway">
    <text evidence="3">Aminoacyl-tRNA biosynthesis; selenocysteinyl-tRNA(Sec) biosynthesis; selenocysteinyl-tRNA(Sec) from L-seryl-tRNA(Sec) (archaeal/eukaryal route): step 2/2.</text>
</comment>
<evidence type="ECO:0000256" key="6">
    <source>
        <dbReference type="ARBA" id="ARBA00021963"/>
    </source>
</evidence>
<evidence type="ECO:0000256" key="7">
    <source>
        <dbReference type="ARBA" id="ARBA00022555"/>
    </source>
</evidence>
<keyword evidence="10" id="KW-0663">Pyridoxal phosphate</keyword>
<dbReference type="SUPFAM" id="SSF53383">
    <property type="entry name" value="PLP-dependent transferases"/>
    <property type="match status" value="1"/>
</dbReference>
<evidence type="ECO:0000256" key="11">
    <source>
        <dbReference type="ARBA" id="ARBA00022917"/>
    </source>
</evidence>
<evidence type="ECO:0000256" key="15">
    <source>
        <dbReference type="ARBA" id="ARBA00032048"/>
    </source>
</evidence>
<dbReference type="Proteomes" id="UP001153148">
    <property type="component" value="Unassembled WGS sequence"/>
</dbReference>
<comment type="function">
    <text evidence="2">Converts O-phosphoseryl-tRNA(Sec) to selenocysteinyl-tRNA(Sec) required for selenoprotein biosynthesis.</text>
</comment>
<gene>
    <name evidence="19" type="ORF">TPAB3V08_LOCUS9601</name>
</gene>
<accession>A0ABN7P6G5</accession>
<comment type="similarity">
    <text evidence="4">Belongs to the SepSecS family.</text>
</comment>
<dbReference type="InterPro" id="IPR019872">
    <property type="entry name" value="Sec-tRNA_Se_transferase"/>
</dbReference>
<dbReference type="InterPro" id="IPR008829">
    <property type="entry name" value="SepSecS/SepCysS"/>
</dbReference>
<keyword evidence="12" id="KW-0711">Selenium</keyword>
<evidence type="ECO:0000313" key="20">
    <source>
        <dbReference type="Proteomes" id="UP001153148"/>
    </source>
</evidence>
<comment type="cofactor">
    <cofactor evidence="1">
        <name>pyridoxal 5'-phosphate</name>
        <dbReference type="ChEBI" id="CHEBI:597326"/>
    </cofactor>
</comment>
<feature type="non-terminal residue" evidence="19">
    <location>
        <position position="138"/>
    </location>
</feature>
<comment type="catalytic activity">
    <reaction evidence="17">
        <text>O-phospho-L-seryl-tRNA(Sec) + selenophosphate + H2O = L-selenocysteinyl-tRNA(Sec) + 2 phosphate</text>
        <dbReference type="Rhea" id="RHEA:25041"/>
        <dbReference type="Rhea" id="RHEA-COMP:9743"/>
        <dbReference type="Rhea" id="RHEA-COMP:9947"/>
        <dbReference type="ChEBI" id="CHEBI:15377"/>
        <dbReference type="ChEBI" id="CHEBI:16144"/>
        <dbReference type="ChEBI" id="CHEBI:43474"/>
        <dbReference type="ChEBI" id="CHEBI:78551"/>
        <dbReference type="ChEBI" id="CHEBI:78573"/>
        <dbReference type="EC" id="2.9.1.2"/>
    </reaction>
</comment>
<keyword evidence="9" id="KW-0694">RNA-binding</keyword>
<evidence type="ECO:0000313" key="19">
    <source>
        <dbReference type="EMBL" id="CAG2062651.1"/>
    </source>
</evidence>
<dbReference type="Pfam" id="PF05889">
    <property type="entry name" value="SepSecS"/>
    <property type="match status" value="1"/>
</dbReference>
<keyword evidence="7" id="KW-0820">tRNA-binding</keyword>
<evidence type="ECO:0000256" key="1">
    <source>
        <dbReference type="ARBA" id="ARBA00001933"/>
    </source>
</evidence>
<keyword evidence="20" id="KW-1185">Reference proteome</keyword>
<name>A0ABN7P6G5_TIMPD</name>
<keyword evidence="11" id="KW-0648">Protein biosynthesis</keyword>
<comment type="caution">
    <text evidence="19">The sequence shown here is derived from an EMBL/GenBank/DDBJ whole genome shotgun (WGS) entry which is preliminary data.</text>
</comment>
<comment type="subunit">
    <text evidence="13">Homotetramer formed by a catalytic dimer and a non-catalytic dimer serving as a binding platform that orients tRNASec for catalysis. Each tetramer binds the CCA ends of two tRNAs which point to the active sites of the catalytic dimer.</text>
</comment>
<dbReference type="PANTHER" id="PTHR12944">
    <property type="entry name" value="SOLUBLE LIVER ANTIGEN/LIVER PANCREAS ANTIGEN"/>
    <property type="match status" value="1"/>
</dbReference>
<evidence type="ECO:0000256" key="16">
    <source>
        <dbReference type="ARBA" id="ARBA00032693"/>
    </source>
</evidence>
<evidence type="ECO:0000256" key="2">
    <source>
        <dbReference type="ARBA" id="ARBA00002552"/>
    </source>
</evidence>
<evidence type="ECO:0000256" key="18">
    <source>
        <dbReference type="SAM" id="MobiDB-lite"/>
    </source>
</evidence>
<dbReference type="InterPro" id="IPR015424">
    <property type="entry name" value="PyrdxlP-dep_Trfase"/>
</dbReference>
<feature type="region of interest" description="Disordered" evidence="18">
    <location>
        <begin position="112"/>
        <end position="138"/>
    </location>
</feature>
<evidence type="ECO:0000256" key="12">
    <source>
        <dbReference type="ARBA" id="ARBA00023266"/>
    </source>
</evidence>
<dbReference type="Gene3D" id="3.40.640.10">
    <property type="entry name" value="Type I PLP-dependent aspartate aminotransferase-like (Major domain)"/>
    <property type="match status" value="1"/>
</dbReference>
<evidence type="ECO:0000256" key="10">
    <source>
        <dbReference type="ARBA" id="ARBA00022898"/>
    </source>
</evidence>
<evidence type="ECO:0000256" key="8">
    <source>
        <dbReference type="ARBA" id="ARBA00022679"/>
    </source>
</evidence>
<dbReference type="InterPro" id="IPR015421">
    <property type="entry name" value="PyrdxlP-dep_Trfase_major"/>
</dbReference>
<evidence type="ECO:0000256" key="3">
    <source>
        <dbReference type="ARBA" id="ARBA00004822"/>
    </source>
</evidence>
<evidence type="ECO:0000256" key="9">
    <source>
        <dbReference type="ARBA" id="ARBA00022884"/>
    </source>
</evidence>
<feature type="compositionally biased region" description="Basic and acidic residues" evidence="18">
    <location>
        <begin position="126"/>
        <end position="138"/>
    </location>
</feature>
<dbReference type="PANTHER" id="PTHR12944:SF2">
    <property type="entry name" value="O-PHOSPHOSERYL-TRNA(SEC) SELENIUM TRANSFERASE"/>
    <property type="match status" value="1"/>
</dbReference>
<dbReference type="EMBL" id="CAJPIN010021522">
    <property type="protein sequence ID" value="CAG2062651.1"/>
    <property type="molecule type" value="Genomic_DNA"/>
</dbReference>
<evidence type="ECO:0000256" key="4">
    <source>
        <dbReference type="ARBA" id="ARBA00007037"/>
    </source>
</evidence>
<feature type="non-terminal residue" evidence="19">
    <location>
        <position position="1"/>
    </location>
</feature>
<evidence type="ECO:0000256" key="14">
    <source>
        <dbReference type="ARBA" id="ARBA00030669"/>
    </source>
</evidence>
<dbReference type="EC" id="2.9.1.2" evidence="5"/>
<evidence type="ECO:0000256" key="13">
    <source>
        <dbReference type="ARBA" id="ARBA00026053"/>
    </source>
</evidence>
<organism evidence="19 20">
    <name type="scientific">Timema podura</name>
    <name type="common">Walking stick</name>
    <dbReference type="NCBI Taxonomy" id="61482"/>
    <lineage>
        <taxon>Eukaryota</taxon>
        <taxon>Metazoa</taxon>
        <taxon>Ecdysozoa</taxon>
        <taxon>Arthropoda</taxon>
        <taxon>Hexapoda</taxon>
        <taxon>Insecta</taxon>
        <taxon>Pterygota</taxon>
        <taxon>Neoptera</taxon>
        <taxon>Polyneoptera</taxon>
        <taxon>Phasmatodea</taxon>
        <taxon>Timematodea</taxon>
        <taxon>Timematoidea</taxon>
        <taxon>Timematidae</taxon>
        <taxon>Timema</taxon>
    </lineage>
</organism>
<evidence type="ECO:0000256" key="17">
    <source>
        <dbReference type="ARBA" id="ARBA00048808"/>
    </source>
</evidence>
<evidence type="ECO:0000256" key="5">
    <source>
        <dbReference type="ARBA" id="ARBA00012464"/>
    </source>
</evidence>
<proteinExistence type="inferred from homology"/>
<protein>
    <recommendedName>
        <fullName evidence="6">O-phosphoseryl-tRNA(Sec) selenium transferase</fullName>
        <ecNumber evidence="5">2.9.1.2</ecNumber>
    </recommendedName>
    <alternativeName>
        <fullName evidence="14">Selenocysteine synthase</fullName>
    </alternativeName>
    <alternativeName>
        <fullName evidence="15">Selenocysteinyl-tRNA(Sec) synthase</fullName>
    </alternativeName>
    <alternativeName>
        <fullName evidence="16">Sep-tRNA:Sec-tRNA synthase</fullName>
    </alternativeName>
</protein>
<sequence>KGRVDAFVQSTDKNFLVPVGGAIIAGFDKGLVERISRMYPGRASSSPAMDVFITLLSLGMNGYKNLITQRKEMYTYLKEELTKIAFKYGERILETKNNPISIDVSLFLPPVPSNPPGNETTATYLLDKDRDGESKDIS</sequence>
<reference evidence="19" key="1">
    <citation type="submission" date="2021-03" db="EMBL/GenBank/DDBJ databases">
        <authorList>
            <person name="Tran Van P."/>
        </authorList>
    </citation>
    <scope>NUCLEOTIDE SEQUENCE</scope>
</reference>
<keyword evidence="8" id="KW-0808">Transferase</keyword>